<dbReference type="InterPro" id="IPR043168">
    <property type="entry name" value="DegV_C"/>
</dbReference>
<dbReference type="GO" id="GO:0008289">
    <property type="term" value="F:lipid binding"/>
    <property type="evidence" value="ECO:0007669"/>
    <property type="project" value="UniProtKB-KW"/>
</dbReference>
<name>A0A1G6IAG6_9ACTN</name>
<evidence type="ECO:0000313" key="2">
    <source>
        <dbReference type="EMBL" id="SDC03383.1"/>
    </source>
</evidence>
<keyword evidence="1" id="KW-0446">Lipid-binding</keyword>
<protein>
    <submittedName>
        <fullName evidence="2">EDD domain protein, DegV family</fullName>
    </submittedName>
</protein>
<dbReference type="PANTHER" id="PTHR33434:SF2">
    <property type="entry name" value="FATTY ACID-BINDING PROTEIN TM_1468"/>
    <property type="match status" value="1"/>
</dbReference>
<dbReference type="Gene3D" id="3.40.50.10170">
    <property type="match status" value="1"/>
</dbReference>
<sequence>MSDYILSCCSTVDVTEDFLRSRDIEYVYFNYNVDGEACRDDFGRTNSPAQLYARMLAGADVVTSQVSVGEYQEFWRPFLDAGKDVLHVTLSSGISGTYNSACTARDLLRDEYPDRRVVVVDSLCASSGYGMLMDRLASLRRKGMGLEELAAWAREHRQEVQHWFFSSDLTFFVRGGRISKVAGVAGGLLRICPVMDVAPDGSLAVIEKIRTKAKAERRVVDIMRETAFGGEGYTGRVFLCNSECADDARDVAAMVEQAFPQMDGTPQVFDIGATIGCHTGPGTVALFFWGDAAGRKSAAR</sequence>
<dbReference type="PROSITE" id="PS51482">
    <property type="entry name" value="DEGV"/>
    <property type="match status" value="1"/>
</dbReference>
<evidence type="ECO:0000256" key="1">
    <source>
        <dbReference type="ARBA" id="ARBA00023121"/>
    </source>
</evidence>
<dbReference type="InterPro" id="IPR050270">
    <property type="entry name" value="DegV_domain_contain"/>
</dbReference>
<dbReference type="EMBL" id="FMZL01000002">
    <property type="protein sequence ID" value="SDC03383.1"/>
    <property type="molecule type" value="Genomic_DNA"/>
</dbReference>
<proteinExistence type="predicted"/>
<dbReference type="PANTHER" id="PTHR33434">
    <property type="entry name" value="DEGV DOMAIN-CONTAINING PROTEIN DR_1986-RELATED"/>
    <property type="match status" value="1"/>
</dbReference>
<dbReference type="SUPFAM" id="SSF82549">
    <property type="entry name" value="DAK1/DegV-like"/>
    <property type="match status" value="1"/>
</dbReference>
<organism evidence="2 3">
    <name type="scientific">Parafannyhessea umbonata</name>
    <dbReference type="NCBI Taxonomy" id="604330"/>
    <lineage>
        <taxon>Bacteria</taxon>
        <taxon>Bacillati</taxon>
        <taxon>Actinomycetota</taxon>
        <taxon>Coriobacteriia</taxon>
        <taxon>Coriobacteriales</taxon>
        <taxon>Atopobiaceae</taxon>
        <taxon>Parafannyhessea</taxon>
    </lineage>
</organism>
<accession>A0A1G6IAG6</accession>
<dbReference type="STRING" id="604330.SAMN04489857_0259"/>
<dbReference type="RefSeq" id="WP_090844855.1">
    <property type="nucleotide sequence ID" value="NZ_FMZL01000002.1"/>
</dbReference>
<keyword evidence="3" id="KW-1185">Reference proteome</keyword>
<gene>
    <name evidence="2" type="ORF">SAMN04487824_10286</name>
</gene>
<evidence type="ECO:0000313" key="3">
    <source>
        <dbReference type="Proteomes" id="UP000198528"/>
    </source>
</evidence>
<dbReference type="NCBIfam" id="TIGR00762">
    <property type="entry name" value="DegV"/>
    <property type="match status" value="1"/>
</dbReference>
<dbReference type="Proteomes" id="UP000198528">
    <property type="component" value="Unassembled WGS sequence"/>
</dbReference>
<dbReference type="AlphaFoldDB" id="A0A1G6IAG6"/>
<dbReference type="Pfam" id="PF02645">
    <property type="entry name" value="DegV"/>
    <property type="match status" value="1"/>
</dbReference>
<dbReference type="Gene3D" id="3.30.1180.10">
    <property type="match status" value="1"/>
</dbReference>
<reference evidence="3" key="1">
    <citation type="submission" date="2016-10" db="EMBL/GenBank/DDBJ databases">
        <authorList>
            <person name="Varghese N."/>
            <person name="Submissions S."/>
        </authorList>
    </citation>
    <scope>NUCLEOTIDE SEQUENCE [LARGE SCALE GENOMIC DNA]</scope>
    <source>
        <strain evidence="3">DSM 22619</strain>
    </source>
</reference>
<dbReference type="InterPro" id="IPR003797">
    <property type="entry name" value="DegV"/>
</dbReference>